<accession>A0A9D4YYT0</accession>
<reference evidence="1" key="1">
    <citation type="journal article" date="2019" name="Plant J.">
        <title>Chlorella vulgaris genome assembly and annotation reveals the molecular basis for metabolic acclimation to high light conditions.</title>
        <authorList>
            <person name="Cecchin M."/>
            <person name="Marcolungo L."/>
            <person name="Rossato M."/>
            <person name="Girolomoni L."/>
            <person name="Cosentino E."/>
            <person name="Cuine S."/>
            <person name="Li-Beisson Y."/>
            <person name="Delledonne M."/>
            <person name="Ballottari M."/>
        </authorList>
    </citation>
    <scope>NUCLEOTIDE SEQUENCE</scope>
    <source>
        <strain evidence="1">211/11P</strain>
    </source>
</reference>
<dbReference type="Proteomes" id="UP001055712">
    <property type="component" value="Unassembled WGS sequence"/>
</dbReference>
<protein>
    <submittedName>
        <fullName evidence="1">Uncharacterized protein</fullName>
    </submittedName>
</protein>
<evidence type="ECO:0000313" key="1">
    <source>
        <dbReference type="EMBL" id="KAI3433459.1"/>
    </source>
</evidence>
<proteinExistence type="predicted"/>
<gene>
    <name evidence="1" type="ORF">D9Q98_003272</name>
</gene>
<dbReference type="EMBL" id="SIDB01000004">
    <property type="protein sequence ID" value="KAI3433459.1"/>
    <property type="molecule type" value="Genomic_DNA"/>
</dbReference>
<reference evidence="1" key="2">
    <citation type="submission" date="2020-11" db="EMBL/GenBank/DDBJ databases">
        <authorList>
            <person name="Cecchin M."/>
            <person name="Marcolungo L."/>
            <person name="Rossato M."/>
            <person name="Girolomoni L."/>
            <person name="Cosentino E."/>
            <person name="Cuine S."/>
            <person name="Li-Beisson Y."/>
            <person name="Delledonne M."/>
            <person name="Ballottari M."/>
        </authorList>
    </citation>
    <scope>NUCLEOTIDE SEQUENCE</scope>
    <source>
        <strain evidence="1">211/11P</strain>
        <tissue evidence="1">Whole cell</tissue>
    </source>
</reference>
<evidence type="ECO:0000313" key="2">
    <source>
        <dbReference type="Proteomes" id="UP001055712"/>
    </source>
</evidence>
<dbReference type="AlphaFoldDB" id="A0A9D4YYT0"/>
<name>A0A9D4YYT0_CHLVU</name>
<sequence>MAAGKFEVRRLLLRSAPVAPTCHAVKDMLRGALPLFADFFITRSTHLTSEEWTAAWSAVPAPCPGLLGALPAVLAHSAEQARCLVQHLPPADVQRLRTAKLGLARVHKQSGMFLPDAVVRQVLQLMDA</sequence>
<organism evidence="1 2">
    <name type="scientific">Chlorella vulgaris</name>
    <name type="common">Green alga</name>
    <dbReference type="NCBI Taxonomy" id="3077"/>
    <lineage>
        <taxon>Eukaryota</taxon>
        <taxon>Viridiplantae</taxon>
        <taxon>Chlorophyta</taxon>
        <taxon>core chlorophytes</taxon>
        <taxon>Trebouxiophyceae</taxon>
        <taxon>Chlorellales</taxon>
        <taxon>Chlorellaceae</taxon>
        <taxon>Chlorella clade</taxon>
        <taxon>Chlorella</taxon>
    </lineage>
</organism>
<keyword evidence="2" id="KW-1185">Reference proteome</keyword>
<comment type="caution">
    <text evidence="1">The sequence shown here is derived from an EMBL/GenBank/DDBJ whole genome shotgun (WGS) entry which is preliminary data.</text>
</comment>